<accession>A0A1D7XLW1</accession>
<dbReference type="PANTHER" id="PTHR12558">
    <property type="entry name" value="CELL DIVISION CYCLE 16,23,27"/>
    <property type="match status" value="1"/>
</dbReference>
<dbReference type="Gene3D" id="1.25.40.10">
    <property type="entry name" value="Tetratricopeptide repeat domain"/>
    <property type="match status" value="2"/>
</dbReference>
<dbReference type="RefSeq" id="WP_069680228.1">
    <property type="nucleotide sequence ID" value="NZ_CP017253.2"/>
</dbReference>
<dbReference type="STRING" id="394958.BGI42_10245"/>
<feature type="repeat" description="TPR" evidence="1">
    <location>
        <begin position="485"/>
        <end position="518"/>
    </location>
</feature>
<dbReference type="InterPro" id="IPR011990">
    <property type="entry name" value="TPR-like_helical_dom_sf"/>
</dbReference>
<dbReference type="Proteomes" id="UP000094652">
    <property type="component" value="Chromosome"/>
</dbReference>
<dbReference type="EMBL" id="CP017253">
    <property type="protein sequence ID" value="AOR24089.1"/>
    <property type="molecule type" value="Genomic_DNA"/>
</dbReference>
<dbReference type="KEGG" id="ctae:BGI42_10245"/>
<sequence length="590" mass="68332">MENTNKSSFLKGIICTYKKIAKSNKYFTSIITMILTLVTALGIVIVVKNLMPGEETITIGTNPAEEAFFNGNYNLAIEEYTKLQGKNLWPEYDMKIAEIYSIKGDYVESNELISKVYEARNKSIDSNNREELKEQDEKITNEVVLTSFINGESKKAIDYGELFLKNNPTYKTLKNTMFTIYISNNEKEKAKEILKSYDNSNSEEDLITISKMNILLGNWENGLTLLKDACDKNEDPLITLDAVKQLSLCDKDRIVKEILKLQDKYNDEKIYRIWLAQIYSLDKKNVSKSIDIINKLKNENLNETEKFSLDFIEYTAYKNINDNKTAINCLKEIIDRDDESYINWYMLSLYDYECRRYKDAFENAKKSILLNKDYPNVYGELIPNILLKESKKAEEGKIDNTISYFRTALEKELFNPEILINTAKYYQDIVKDSNKALEYYELASKIDSKNPDIYYSSALIKINNQREDEGIELLNKSIELDSSNAKYYRMLGSVYLNKGKNEKAINAIRSAYAIDENDIINLNNAGYYYICVEGDADRALVNFKAAYKDIKEDTDSKVKEMITDNYNRIKTYKKDKSSVLTISQFKLIEN</sequence>
<evidence type="ECO:0000313" key="3">
    <source>
        <dbReference type="EMBL" id="AOR24089.1"/>
    </source>
</evidence>
<dbReference type="PROSITE" id="PS50005">
    <property type="entry name" value="TPR"/>
    <property type="match status" value="1"/>
</dbReference>
<name>A0A1D7XLW1_9CLOT</name>
<keyword evidence="2" id="KW-0472">Membrane</keyword>
<keyword evidence="1" id="KW-0802">TPR repeat</keyword>
<reference evidence="4" key="1">
    <citation type="submission" date="2016-09" db="EMBL/GenBank/DDBJ databases">
        <title>Genomics of Clostridium taeniosporum, an organism which forms endospores with ribbon-like appendages.</title>
        <authorList>
            <person name="Walker J.R."/>
        </authorList>
    </citation>
    <scope>NUCLEOTIDE SEQUENCE [LARGE SCALE GENOMIC DNA]</scope>
    <source>
        <strain evidence="4">1/k</strain>
    </source>
</reference>
<evidence type="ECO:0000256" key="1">
    <source>
        <dbReference type="PROSITE-ProRule" id="PRU00339"/>
    </source>
</evidence>
<evidence type="ECO:0000313" key="4">
    <source>
        <dbReference type="Proteomes" id="UP000094652"/>
    </source>
</evidence>
<dbReference type="SMART" id="SM00028">
    <property type="entry name" value="TPR"/>
    <property type="match status" value="3"/>
</dbReference>
<dbReference type="InterPro" id="IPR019734">
    <property type="entry name" value="TPR_rpt"/>
</dbReference>
<keyword evidence="2" id="KW-1133">Transmembrane helix</keyword>
<organism evidence="3 4">
    <name type="scientific">Clostridium taeniosporum</name>
    <dbReference type="NCBI Taxonomy" id="394958"/>
    <lineage>
        <taxon>Bacteria</taxon>
        <taxon>Bacillati</taxon>
        <taxon>Bacillota</taxon>
        <taxon>Clostridia</taxon>
        <taxon>Eubacteriales</taxon>
        <taxon>Clostridiaceae</taxon>
        <taxon>Clostridium</taxon>
    </lineage>
</organism>
<dbReference type="OrthoDB" id="1949098at2"/>
<protein>
    <submittedName>
        <fullName evidence="3">Tetratricopeptide repeat protein</fullName>
    </submittedName>
</protein>
<dbReference type="AlphaFoldDB" id="A0A1D7XLW1"/>
<feature type="transmembrane region" description="Helical" evidence="2">
    <location>
        <begin position="26"/>
        <end position="47"/>
    </location>
</feature>
<dbReference type="PANTHER" id="PTHR12558:SF13">
    <property type="entry name" value="CELL DIVISION CYCLE PROTEIN 27 HOMOLOG"/>
    <property type="match status" value="1"/>
</dbReference>
<evidence type="ECO:0000256" key="2">
    <source>
        <dbReference type="SAM" id="Phobius"/>
    </source>
</evidence>
<proteinExistence type="predicted"/>
<keyword evidence="4" id="KW-1185">Reference proteome</keyword>
<keyword evidence="2" id="KW-0812">Transmembrane</keyword>
<gene>
    <name evidence="3" type="ORF">BGI42_10245</name>
</gene>
<dbReference type="SUPFAM" id="SSF81901">
    <property type="entry name" value="HCP-like"/>
    <property type="match status" value="2"/>
</dbReference>
<dbReference type="Pfam" id="PF13181">
    <property type="entry name" value="TPR_8"/>
    <property type="match status" value="2"/>
</dbReference>